<evidence type="ECO:0000313" key="2">
    <source>
        <dbReference type="Proteomes" id="UP001501479"/>
    </source>
</evidence>
<comment type="caution">
    <text evidence="1">The sequence shown here is derived from an EMBL/GenBank/DDBJ whole genome shotgun (WGS) entry which is preliminary data.</text>
</comment>
<name>A0ABP7EEW6_9GAMM</name>
<proteinExistence type="predicted"/>
<dbReference type="Proteomes" id="UP001501479">
    <property type="component" value="Unassembled WGS sequence"/>
</dbReference>
<organism evidence="1 2">
    <name type="scientific">Oceanisphaera sediminis</name>
    <dbReference type="NCBI Taxonomy" id="981381"/>
    <lineage>
        <taxon>Bacteria</taxon>
        <taxon>Pseudomonadati</taxon>
        <taxon>Pseudomonadota</taxon>
        <taxon>Gammaproteobacteria</taxon>
        <taxon>Aeromonadales</taxon>
        <taxon>Aeromonadaceae</taxon>
        <taxon>Oceanisphaera</taxon>
    </lineage>
</organism>
<sequence length="59" mass="6582">MTRATVTLQRGDVLVPMDQPLAPLAALMLDSRSANALYQEEEWNWLQPGAFPVFPVVEP</sequence>
<reference evidence="2" key="1">
    <citation type="journal article" date="2019" name="Int. J. Syst. Evol. Microbiol.">
        <title>The Global Catalogue of Microorganisms (GCM) 10K type strain sequencing project: providing services to taxonomists for standard genome sequencing and annotation.</title>
        <authorList>
            <consortium name="The Broad Institute Genomics Platform"/>
            <consortium name="The Broad Institute Genome Sequencing Center for Infectious Disease"/>
            <person name="Wu L."/>
            <person name="Ma J."/>
        </authorList>
    </citation>
    <scope>NUCLEOTIDE SEQUENCE [LARGE SCALE GENOMIC DNA]</scope>
    <source>
        <strain evidence="2">JCM 17329</strain>
    </source>
</reference>
<dbReference type="EMBL" id="BAABDS010000039">
    <property type="protein sequence ID" value="GAA3718280.1"/>
    <property type="molecule type" value="Genomic_DNA"/>
</dbReference>
<keyword evidence="2" id="KW-1185">Reference proteome</keyword>
<gene>
    <name evidence="1" type="ORF">GCM10022421_27970</name>
</gene>
<protein>
    <submittedName>
        <fullName evidence="1">Uncharacterized protein</fullName>
    </submittedName>
</protein>
<evidence type="ECO:0000313" key="1">
    <source>
        <dbReference type="EMBL" id="GAA3718280.1"/>
    </source>
</evidence>
<dbReference type="RefSeq" id="WP_344965387.1">
    <property type="nucleotide sequence ID" value="NZ_BAABDS010000039.1"/>
</dbReference>
<accession>A0ABP7EEW6</accession>